<keyword evidence="4 5" id="KW-0927">Auxin signaling pathway</keyword>
<dbReference type="Pfam" id="PF02309">
    <property type="entry name" value="AUX_IAA"/>
    <property type="match status" value="1"/>
</dbReference>
<dbReference type="EMBL" id="JABFUD020000025">
    <property type="protein sequence ID" value="KAI5059617.1"/>
    <property type="molecule type" value="Genomic_DNA"/>
</dbReference>
<reference evidence="8" key="1">
    <citation type="submission" date="2021-01" db="EMBL/GenBank/DDBJ databases">
        <title>Adiantum capillus-veneris genome.</title>
        <authorList>
            <person name="Fang Y."/>
            <person name="Liao Q."/>
        </authorList>
    </citation>
    <scope>NUCLEOTIDE SEQUENCE</scope>
    <source>
        <strain evidence="8">H3</strain>
        <tissue evidence="8">Leaf</tissue>
    </source>
</reference>
<evidence type="ECO:0000256" key="2">
    <source>
        <dbReference type="ARBA" id="ARBA00006728"/>
    </source>
</evidence>
<evidence type="ECO:0000256" key="6">
    <source>
        <dbReference type="SAM" id="MobiDB-lite"/>
    </source>
</evidence>
<dbReference type="InterPro" id="IPR053793">
    <property type="entry name" value="PB1-like"/>
</dbReference>
<dbReference type="OrthoDB" id="1926344at2759"/>
<evidence type="ECO:0000313" key="8">
    <source>
        <dbReference type="EMBL" id="KAI5059617.1"/>
    </source>
</evidence>
<accession>A0A9D4Z406</accession>
<keyword evidence="5" id="KW-0539">Nucleus</keyword>
<comment type="similarity">
    <text evidence="2 5">Belongs to the Aux/IAA family.</text>
</comment>
<evidence type="ECO:0000313" key="9">
    <source>
        <dbReference type="Proteomes" id="UP000886520"/>
    </source>
</evidence>
<dbReference type="AlphaFoldDB" id="A0A9D4Z406"/>
<proteinExistence type="inferred from homology"/>
<feature type="domain" description="PB1" evidence="7">
    <location>
        <begin position="207"/>
        <end position="303"/>
    </location>
</feature>
<feature type="region of interest" description="Disordered" evidence="6">
    <location>
        <begin position="161"/>
        <end position="189"/>
    </location>
</feature>
<dbReference type="GO" id="GO:0009734">
    <property type="term" value="P:auxin-activated signaling pathway"/>
    <property type="evidence" value="ECO:0007669"/>
    <property type="project" value="UniProtKB-UniRule"/>
</dbReference>
<keyword evidence="9" id="KW-1185">Reference proteome</keyword>
<name>A0A9D4Z406_ADICA</name>
<keyword evidence="5" id="KW-0804">Transcription</keyword>
<dbReference type="SUPFAM" id="SSF54277">
    <property type="entry name" value="CAD &amp; PB1 domains"/>
    <property type="match status" value="1"/>
</dbReference>
<dbReference type="Gene3D" id="3.10.20.90">
    <property type="entry name" value="Phosphatidylinositol 3-kinase Catalytic Subunit, Chain A, domain 1"/>
    <property type="match status" value="1"/>
</dbReference>
<evidence type="ECO:0000256" key="5">
    <source>
        <dbReference type="RuleBase" id="RU004549"/>
    </source>
</evidence>
<evidence type="ECO:0000256" key="4">
    <source>
        <dbReference type="ARBA" id="ARBA00023294"/>
    </source>
</evidence>
<dbReference type="PROSITE" id="PS51745">
    <property type="entry name" value="PB1"/>
    <property type="match status" value="1"/>
</dbReference>
<comment type="subcellular location">
    <subcellularLocation>
        <location evidence="1 5">Nucleus</location>
    </subcellularLocation>
</comment>
<comment type="function">
    <text evidence="5">Aux/IAA proteins are short-lived transcriptional factors that function as repressors of early auxin response genes at low auxin concentrations.</text>
</comment>
<protein>
    <recommendedName>
        <fullName evidence="5">Auxin-responsive protein</fullName>
    </recommendedName>
</protein>
<organism evidence="8 9">
    <name type="scientific">Adiantum capillus-veneris</name>
    <name type="common">Maidenhair fern</name>
    <dbReference type="NCBI Taxonomy" id="13818"/>
    <lineage>
        <taxon>Eukaryota</taxon>
        <taxon>Viridiplantae</taxon>
        <taxon>Streptophyta</taxon>
        <taxon>Embryophyta</taxon>
        <taxon>Tracheophyta</taxon>
        <taxon>Polypodiopsida</taxon>
        <taxon>Polypodiidae</taxon>
        <taxon>Polypodiales</taxon>
        <taxon>Pteridineae</taxon>
        <taxon>Pteridaceae</taxon>
        <taxon>Vittarioideae</taxon>
        <taxon>Adiantum</taxon>
    </lineage>
</organism>
<evidence type="ECO:0000259" key="7">
    <source>
        <dbReference type="PROSITE" id="PS51745"/>
    </source>
</evidence>
<sequence>MSSFGVTSIPLFHSCPEKPPFICGLAIASSQLHFLYLLLLLRRGISFSCPAFSYLEEQNNSTMQESYGQSCSSLQERDYIGLSEAASAIEMRSMKGTDSLLEDADLRLGLGLGLALGSSCIEGAGKQLGKEGLSEMSERPASNQRSGLKRGISEVVVSSSLQLGSQPVSDISTEDSATDDSPPSKDQIVGWPPVRLYRKQTLAKPVEMFVKVNMDGMTVGRKVDLSACKSYKGLLLALEEMFRPSQGGRESDIKHFLLSSEPDYVLTYEDKEGDWMLVGDVPWSMFTSTVRRLRITRGSEANGTVSSRSHTNFRSRGLNKQASRQNLFWVFMITSACWATPLSGAVSGGPNHGLL</sequence>
<keyword evidence="5" id="KW-0805">Transcription regulation</keyword>
<evidence type="ECO:0000256" key="1">
    <source>
        <dbReference type="ARBA" id="ARBA00004123"/>
    </source>
</evidence>
<dbReference type="PANTHER" id="PTHR31734:SF28">
    <property type="entry name" value="AUXIN-RESPONSIVE PROTEIN IAA13"/>
    <property type="match status" value="1"/>
</dbReference>
<dbReference type="InterPro" id="IPR033389">
    <property type="entry name" value="AUX/IAA_dom"/>
</dbReference>
<comment type="caution">
    <text evidence="8">The sequence shown here is derived from an EMBL/GenBank/DDBJ whole genome shotgun (WGS) entry which is preliminary data.</text>
</comment>
<dbReference type="GO" id="GO:0005634">
    <property type="term" value="C:nucleus"/>
    <property type="evidence" value="ECO:0007669"/>
    <property type="project" value="UniProtKB-SubCell"/>
</dbReference>
<keyword evidence="3 5" id="KW-0678">Repressor</keyword>
<gene>
    <name evidence="8" type="ORF">GOP47_0025936</name>
</gene>
<dbReference type="InterPro" id="IPR003311">
    <property type="entry name" value="AUX_IAA"/>
</dbReference>
<dbReference type="PANTHER" id="PTHR31734">
    <property type="entry name" value="AUXIN-RESPONSIVE PROTEIN IAA17"/>
    <property type="match status" value="1"/>
</dbReference>
<evidence type="ECO:0000256" key="3">
    <source>
        <dbReference type="ARBA" id="ARBA00022491"/>
    </source>
</evidence>
<dbReference type="Proteomes" id="UP000886520">
    <property type="component" value="Chromosome 25"/>
</dbReference>
<comment type="subunit">
    <text evidence="5">Homodimers and heterodimers.</text>
</comment>
<dbReference type="GO" id="GO:0006355">
    <property type="term" value="P:regulation of DNA-templated transcription"/>
    <property type="evidence" value="ECO:0007669"/>
    <property type="project" value="InterPro"/>
</dbReference>